<accession>A0A820PQX5</accession>
<organism evidence="2 3">
    <name type="scientific">Rotaria magnacalcarata</name>
    <dbReference type="NCBI Taxonomy" id="392030"/>
    <lineage>
        <taxon>Eukaryota</taxon>
        <taxon>Metazoa</taxon>
        <taxon>Spiralia</taxon>
        <taxon>Gnathifera</taxon>
        <taxon>Rotifera</taxon>
        <taxon>Eurotatoria</taxon>
        <taxon>Bdelloidea</taxon>
        <taxon>Philodinida</taxon>
        <taxon>Philodinidae</taxon>
        <taxon>Rotaria</taxon>
    </lineage>
</organism>
<feature type="region of interest" description="Disordered" evidence="1">
    <location>
        <begin position="69"/>
        <end position="111"/>
    </location>
</feature>
<proteinExistence type="predicted"/>
<gene>
    <name evidence="2" type="ORF">UXM345_LOCUS38478</name>
</gene>
<reference evidence="2" key="1">
    <citation type="submission" date="2021-02" db="EMBL/GenBank/DDBJ databases">
        <authorList>
            <person name="Nowell W R."/>
        </authorList>
    </citation>
    <scope>NUCLEOTIDE SEQUENCE</scope>
</reference>
<comment type="caution">
    <text evidence="2">The sequence shown here is derived from an EMBL/GenBank/DDBJ whole genome shotgun (WGS) entry which is preliminary data.</text>
</comment>
<evidence type="ECO:0000313" key="3">
    <source>
        <dbReference type="Proteomes" id="UP000663842"/>
    </source>
</evidence>
<sequence>MAERVEALAPKTNIDEVTNTTKTIVLGAAEPVLNVQAATSLRPNGGAITKLMCSHCNKPNHSQDRCWTLNPQLKPNNNRGNNYNNNINSRGNPRGGFNNNRGASNNNPNNN</sequence>
<evidence type="ECO:0000313" key="2">
    <source>
        <dbReference type="EMBL" id="CAF4410188.1"/>
    </source>
</evidence>
<protein>
    <submittedName>
        <fullName evidence="2">Uncharacterized protein</fullName>
    </submittedName>
</protein>
<dbReference type="Proteomes" id="UP000663842">
    <property type="component" value="Unassembled WGS sequence"/>
</dbReference>
<feature type="compositionally biased region" description="Low complexity" evidence="1">
    <location>
        <begin position="76"/>
        <end position="111"/>
    </location>
</feature>
<feature type="non-terminal residue" evidence="2">
    <location>
        <position position="111"/>
    </location>
</feature>
<dbReference type="EMBL" id="CAJOBF010027672">
    <property type="protein sequence ID" value="CAF4410188.1"/>
    <property type="molecule type" value="Genomic_DNA"/>
</dbReference>
<name>A0A820PQX5_9BILA</name>
<dbReference type="AlphaFoldDB" id="A0A820PQX5"/>
<evidence type="ECO:0000256" key="1">
    <source>
        <dbReference type="SAM" id="MobiDB-lite"/>
    </source>
</evidence>